<dbReference type="Proteomes" id="UP001227192">
    <property type="component" value="Unassembled WGS sequence"/>
</dbReference>
<evidence type="ECO:0000313" key="7">
    <source>
        <dbReference type="Proteomes" id="UP001227192"/>
    </source>
</evidence>
<comment type="caution">
    <text evidence="6">The sequence shown here is derived from an EMBL/GenBank/DDBJ whole genome shotgun (WGS) entry which is preliminary data.</text>
</comment>
<accession>A0AAI9THJ4</accession>
<dbReference type="Pfam" id="PF21046">
    <property type="entry name" value="Rad26-like_C"/>
    <property type="match status" value="1"/>
</dbReference>
<feature type="domain" description="Rad26-like N-terminal" evidence="5">
    <location>
        <begin position="340"/>
        <end position="385"/>
    </location>
</feature>
<organism evidence="6 7">
    <name type="scientific">Penicillium thymicola</name>
    <dbReference type="NCBI Taxonomy" id="293382"/>
    <lineage>
        <taxon>Eukaryota</taxon>
        <taxon>Fungi</taxon>
        <taxon>Dikarya</taxon>
        <taxon>Ascomycota</taxon>
        <taxon>Pezizomycotina</taxon>
        <taxon>Eurotiomycetes</taxon>
        <taxon>Eurotiomycetidae</taxon>
        <taxon>Eurotiales</taxon>
        <taxon>Aspergillaceae</taxon>
        <taxon>Penicillium</taxon>
    </lineage>
</organism>
<feature type="region of interest" description="Disordered" evidence="2">
    <location>
        <begin position="269"/>
        <end position="308"/>
    </location>
</feature>
<evidence type="ECO:0000256" key="2">
    <source>
        <dbReference type="SAM" id="MobiDB-lite"/>
    </source>
</evidence>
<protein>
    <recommendedName>
        <fullName evidence="8">DNA repair protein Rad26</fullName>
    </recommendedName>
</protein>
<keyword evidence="7" id="KW-1185">Reference proteome</keyword>
<dbReference type="Pfam" id="PF21048">
    <property type="entry name" value="Rad26-like_N"/>
    <property type="match status" value="1"/>
</dbReference>
<reference evidence="6" key="2">
    <citation type="journal article" date="2016" name="Fungal Biol.">
        <title>Ochratoxin A production by Penicillium thymicola.</title>
        <authorList>
            <person name="Nguyen H.D.T."/>
            <person name="McMullin D.R."/>
            <person name="Ponomareva E."/>
            <person name="Riley R."/>
            <person name="Pomraning K.R."/>
            <person name="Baker S.E."/>
            <person name="Seifert K.A."/>
        </authorList>
    </citation>
    <scope>NUCLEOTIDE SEQUENCE</scope>
    <source>
        <strain evidence="6">DAOM 180753</strain>
    </source>
</reference>
<feature type="domain" description="Rad26-like helical repeats" evidence="3">
    <location>
        <begin position="441"/>
        <end position="661"/>
    </location>
</feature>
<evidence type="ECO:0000259" key="4">
    <source>
        <dbReference type="Pfam" id="PF21046"/>
    </source>
</evidence>
<dbReference type="InterPro" id="IPR048380">
    <property type="entry name" value="Rad26-like_N"/>
</dbReference>
<feature type="compositionally biased region" description="Acidic residues" evidence="2">
    <location>
        <begin position="1"/>
        <end position="14"/>
    </location>
</feature>
<evidence type="ECO:0000259" key="3">
    <source>
        <dbReference type="Pfam" id="PF12331"/>
    </source>
</evidence>
<dbReference type="EMBL" id="LACB01000166">
    <property type="protein sequence ID" value="KAJ9487321.1"/>
    <property type="molecule type" value="Genomic_DNA"/>
</dbReference>
<feature type="domain" description="Rad26-like C-terminal" evidence="4">
    <location>
        <begin position="668"/>
        <end position="731"/>
    </location>
</feature>
<name>A0AAI9THJ4_PENTH</name>
<gene>
    <name evidence="6" type="ORF">VN97_g6014</name>
</gene>
<evidence type="ECO:0000313" key="6">
    <source>
        <dbReference type="EMBL" id="KAJ9487321.1"/>
    </source>
</evidence>
<keyword evidence="1" id="KW-0175">Coiled coil</keyword>
<dbReference type="AlphaFoldDB" id="A0AAI9THJ4"/>
<feature type="coiled-coil region" evidence="1">
    <location>
        <begin position="136"/>
        <end position="163"/>
    </location>
</feature>
<sequence>MEEDDDDYGSDEFDSLPPGTLNALEQNAFQATQASASQYHHSNPINTNPILHAQAVQLNDNAGSLRPPPRLHTGLTNDYNILEVGELEAEVYDNVDRPHVISHGQHVLAQDPSFAVNGQLGDAMDVDEYYGHGNAAAEINARLVQMEQERGQMLQELAEARIQVETKAGEISIIRKKQTTMTQDYDRQLATLRKSMADEMAKHKQEVEVAMSEGKVLATENVFLQQDLVDEAYQLRNYKSRHREMEAPVTPRKSRVLPFRDGFDDDEIAMVSPSKSATRSKRATPTVPGKRKRQSSQDGPASLQLSPAGVELIMTDATDTPAEVDEVKRKSAEASRNQRFMMRLLSHRTHPNQETDFEAMAKLAFPSEPHRPMSSIVMEVMARVDPSSYVLEYTQAIASLWQRAINEKFYEPIPRFEAITKYSLISDDVPLSELITPLVGVLQDTVEVNAVPRFKYAPASRDKRITRQTPQSDLQPLVDSTGAMRLLYQIACGVLHIKNAMETFWQNIRISFILVMLHPSHPLGDIVLLMNLLSTSIRANSFGPIRTSDQDQLDVQKWIVDRLTHMLSEPAIPDEGVEPYTAHDICAMRLEVLLLLESLAFHPMASSQKHASTILALHPNALARLFRSMHDELDALYSSPPESDLRVALVNGLMRLVFGVMKQHGPLINMQEKLACVPGSKQKHLVVLTRLAFCDGTVLEAGIDDETVDMAHELLEEWTNPQEAESLAEAFPSSRRE</sequence>
<reference evidence="6" key="1">
    <citation type="submission" date="2015-06" db="EMBL/GenBank/DDBJ databases">
        <authorList>
            <person name="Nguyen H."/>
        </authorList>
    </citation>
    <scope>NUCLEOTIDE SEQUENCE</scope>
    <source>
        <strain evidence="6">DAOM 180753</strain>
    </source>
</reference>
<proteinExistence type="predicted"/>
<dbReference type="InterPro" id="IPR022093">
    <property type="entry name" value="Rad26-like_helical"/>
</dbReference>
<evidence type="ECO:0008006" key="8">
    <source>
        <dbReference type="Google" id="ProtNLM"/>
    </source>
</evidence>
<feature type="compositionally biased region" description="Polar residues" evidence="2">
    <location>
        <begin position="296"/>
        <end position="305"/>
    </location>
</feature>
<evidence type="ECO:0000259" key="5">
    <source>
        <dbReference type="Pfam" id="PF21048"/>
    </source>
</evidence>
<dbReference type="InterPro" id="IPR048379">
    <property type="entry name" value="Rad26-like_C"/>
</dbReference>
<evidence type="ECO:0000256" key="1">
    <source>
        <dbReference type="SAM" id="Coils"/>
    </source>
</evidence>
<dbReference type="Pfam" id="PF12331">
    <property type="entry name" value="Rad26-like_helical_rpts"/>
    <property type="match status" value="1"/>
</dbReference>
<feature type="region of interest" description="Disordered" evidence="2">
    <location>
        <begin position="1"/>
        <end position="20"/>
    </location>
</feature>